<dbReference type="EMBL" id="LT934124">
    <property type="protein sequence ID" value="VAI94165.1"/>
    <property type="molecule type" value="Genomic_DNA"/>
</dbReference>
<reference evidence="2 3" key="1">
    <citation type="submission" date="2017-09" db="EMBL/GenBank/DDBJ databases">
        <authorList>
            <consortium name="International Durum Wheat Genome Sequencing Consortium (IDWGSC)"/>
            <person name="Milanesi L."/>
        </authorList>
    </citation>
    <scope>NUCLEOTIDE SEQUENCE [LARGE SCALE GENOMIC DNA]</scope>
    <source>
        <strain evidence="3">cv. Svevo</strain>
    </source>
</reference>
<dbReference type="PANTHER" id="PTHR31264">
    <property type="entry name" value="OS07G0554500 PROTEIN-RELATED"/>
    <property type="match status" value="1"/>
</dbReference>
<gene>
    <name evidence="2" type="ORF">TRITD_7Bv1G232000</name>
</gene>
<proteinExistence type="predicted"/>
<evidence type="ECO:0000256" key="1">
    <source>
        <dbReference type="SAM" id="MobiDB-lite"/>
    </source>
</evidence>
<dbReference type="Proteomes" id="UP000324705">
    <property type="component" value="Chromosome 7B"/>
</dbReference>
<feature type="region of interest" description="Disordered" evidence="1">
    <location>
        <begin position="36"/>
        <end position="65"/>
    </location>
</feature>
<feature type="compositionally biased region" description="Low complexity" evidence="1">
    <location>
        <begin position="36"/>
        <end position="54"/>
    </location>
</feature>
<accession>A0A9R1ADI8</accession>
<dbReference type="Gramene" id="TRITD7Bv1G232000.1">
    <property type="protein sequence ID" value="TRITD7Bv1G232000.1"/>
    <property type="gene ID" value="TRITD7Bv1G232000"/>
</dbReference>
<feature type="compositionally biased region" description="Acidic residues" evidence="1">
    <location>
        <begin position="89"/>
        <end position="110"/>
    </location>
</feature>
<sequence>MDAVGFHPAQAPHPSAELASALAPCAADLSFVPVPAVASSSSSSAPPDAEAAGRPPRRRRTSRWRPRDVRDGRVLLDWISLDSEADSEESILLEDDDSEEDSEELGDGEDGPCLAWTKRERRNTARFHLAVCHPLSRRYVLLPTIPEDLAAQPRDRLLAFDPVLAPATGDDGEEEPFKVICFARYQTKLLLFVFSSTASDSEQWSMVDSPFAPVLEHTSCFDCVRGCFYWSQPWELDDDLRVLDTRTLRFSTVNILTGYHLQLRDADPTIEFFTDSRRNAVVVGREGVIEMFSLIRQNGSFALHHTSLQDNSHEWNLEKIVQLPEQYHECTISTVGAAEGLLFLQGAPLGSGFKNLDCYSMDIKTYEITKVCTKMESFFKRKRVLPYFSFPRLLSEPAI</sequence>
<organism evidence="2 3">
    <name type="scientific">Triticum turgidum subsp. durum</name>
    <name type="common">Durum wheat</name>
    <name type="synonym">Triticum durum</name>
    <dbReference type="NCBI Taxonomy" id="4567"/>
    <lineage>
        <taxon>Eukaryota</taxon>
        <taxon>Viridiplantae</taxon>
        <taxon>Streptophyta</taxon>
        <taxon>Embryophyta</taxon>
        <taxon>Tracheophyta</taxon>
        <taxon>Spermatophyta</taxon>
        <taxon>Magnoliopsida</taxon>
        <taxon>Liliopsida</taxon>
        <taxon>Poales</taxon>
        <taxon>Poaceae</taxon>
        <taxon>BOP clade</taxon>
        <taxon>Pooideae</taxon>
        <taxon>Triticodae</taxon>
        <taxon>Triticeae</taxon>
        <taxon>Triticinae</taxon>
        <taxon>Triticum</taxon>
    </lineage>
</organism>
<feature type="region of interest" description="Disordered" evidence="1">
    <location>
        <begin position="89"/>
        <end position="114"/>
    </location>
</feature>
<evidence type="ECO:0000313" key="3">
    <source>
        <dbReference type="Proteomes" id="UP000324705"/>
    </source>
</evidence>
<dbReference type="PANTHER" id="PTHR31264:SF19">
    <property type="entry name" value="F-BOX DOMAIN-CONTAINING PROTEIN"/>
    <property type="match status" value="1"/>
</dbReference>
<evidence type="ECO:0000313" key="2">
    <source>
        <dbReference type="EMBL" id="VAI94165.1"/>
    </source>
</evidence>
<name>A0A9R1ADI8_TRITD</name>
<keyword evidence="3" id="KW-1185">Reference proteome</keyword>
<dbReference type="AlphaFoldDB" id="A0A9R1ADI8"/>
<feature type="compositionally biased region" description="Basic residues" evidence="1">
    <location>
        <begin position="55"/>
        <end position="64"/>
    </location>
</feature>
<protein>
    <submittedName>
        <fullName evidence="2">Uncharacterized protein</fullName>
    </submittedName>
</protein>